<organism evidence="4 5">
    <name type="scientific">Halteria grandinella</name>
    <dbReference type="NCBI Taxonomy" id="5974"/>
    <lineage>
        <taxon>Eukaryota</taxon>
        <taxon>Sar</taxon>
        <taxon>Alveolata</taxon>
        <taxon>Ciliophora</taxon>
        <taxon>Intramacronucleata</taxon>
        <taxon>Spirotrichea</taxon>
        <taxon>Stichotrichia</taxon>
        <taxon>Sporadotrichida</taxon>
        <taxon>Halteriidae</taxon>
        <taxon>Halteria</taxon>
    </lineage>
</organism>
<feature type="transmembrane region" description="Helical" evidence="2">
    <location>
        <begin position="209"/>
        <end position="232"/>
    </location>
</feature>
<keyword evidence="2" id="KW-1133">Transmembrane helix</keyword>
<keyword evidence="3" id="KW-0732">Signal</keyword>
<feature type="compositionally biased region" description="Polar residues" evidence="1">
    <location>
        <begin position="309"/>
        <end position="325"/>
    </location>
</feature>
<dbReference type="Proteomes" id="UP000785679">
    <property type="component" value="Unassembled WGS sequence"/>
</dbReference>
<name>A0A8J8NB71_HALGN</name>
<proteinExistence type="predicted"/>
<keyword evidence="2" id="KW-0472">Membrane</keyword>
<gene>
    <name evidence="4" type="ORF">FGO68_gene11050</name>
</gene>
<feature type="compositionally biased region" description="Polar residues" evidence="1">
    <location>
        <begin position="424"/>
        <end position="433"/>
    </location>
</feature>
<evidence type="ECO:0000256" key="2">
    <source>
        <dbReference type="SAM" id="Phobius"/>
    </source>
</evidence>
<evidence type="ECO:0000256" key="1">
    <source>
        <dbReference type="SAM" id="MobiDB-lite"/>
    </source>
</evidence>
<reference evidence="4" key="1">
    <citation type="submission" date="2019-06" db="EMBL/GenBank/DDBJ databases">
        <authorList>
            <person name="Zheng W."/>
        </authorList>
    </citation>
    <scope>NUCLEOTIDE SEQUENCE</scope>
    <source>
        <strain evidence="4">QDHG01</strain>
    </source>
</reference>
<evidence type="ECO:0000313" key="5">
    <source>
        <dbReference type="Proteomes" id="UP000785679"/>
    </source>
</evidence>
<feature type="region of interest" description="Disordered" evidence="1">
    <location>
        <begin position="284"/>
        <end position="330"/>
    </location>
</feature>
<feature type="region of interest" description="Disordered" evidence="1">
    <location>
        <begin position="403"/>
        <end position="455"/>
    </location>
</feature>
<keyword evidence="5" id="KW-1185">Reference proteome</keyword>
<evidence type="ECO:0000256" key="3">
    <source>
        <dbReference type="SAM" id="SignalP"/>
    </source>
</evidence>
<dbReference type="EMBL" id="RRYP01030028">
    <property type="protein sequence ID" value="TNV71290.1"/>
    <property type="molecule type" value="Genomic_DNA"/>
</dbReference>
<accession>A0A8J8NB71</accession>
<dbReference type="AlphaFoldDB" id="A0A8J8NB71"/>
<evidence type="ECO:0000313" key="4">
    <source>
        <dbReference type="EMBL" id="TNV71290.1"/>
    </source>
</evidence>
<feature type="signal peptide" evidence="3">
    <location>
        <begin position="1"/>
        <end position="21"/>
    </location>
</feature>
<feature type="compositionally biased region" description="Basic residues" evidence="1">
    <location>
        <begin position="445"/>
        <end position="455"/>
    </location>
</feature>
<feature type="chain" id="PRO_5035242622" evidence="3">
    <location>
        <begin position="22"/>
        <end position="455"/>
    </location>
</feature>
<sequence>MKPIIVRILVPLLVLLYPTQGQVTTHISQTSLRLLPDTYTEINLISQDVTNEIKQDTTDISVSFNLTNVTSYYPPSQKPLPLNVVEIYTRADYECYMTLVNWRVPVRSVVNLDTFFQLYNGSMGCGGFALRVAGGSDQAYSYFKQRDDLFTQPLNINISNLMVIVDNTVQLSNLKAFMQNGTSANAKPVTHTQYLSYDIEVVYKLSDRWFIMTVTFGCADALALITAVGLFVQFKRTKKQHGEFRRRREKWVKYDQDYDNKGAQGGLVEYGDDPLGQQLLEEDQRNTESGGVEPLPTSSPTEYGLRMLSPSTNLNPTILSDQSPLDSKDLASNRLEDGASRHQPPGYQASFQQIRKAPLSAENRGNSSVMVKSVSNVTNGTQPNQEIVMNMESEENNAETYDGVGGLPQSSSQLKKPFPHARVSKQNSDSVIQRESGVLPAVKYKAPKKRSNLFD</sequence>
<keyword evidence="2" id="KW-0812">Transmembrane</keyword>
<comment type="caution">
    <text evidence="4">The sequence shown here is derived from an EMBL/GenBank/DDBJ whole genome shotgun (WGS) entry which is preliminary data.</text>
</comment>
<protein>
    <submittedName>
        <fullName evidence="4">Uncharacterized protein</fullName>
    </submittedName>
</protein>